<comment type="similarity">
    <text evidence="2">Belongs to the IQD family.</text>
</comment>
<evidence type="ECO:0000256" key="1">
    <source>
        <dbReference type="ARBA" id="ARBA00022860"/>
    </source>
</evidence>
<evidence type="ECO:0000313" key="4">
    <source>
        <dbReference type="EMBL" id="KAJ6679888.1"/>
    </source>
</evidence>
<dbReference type="PANTHER" id="PTHR32295">
    <property type="entry name" value="IQ-DOMAIN 5-RELATED"/>
    <property type="match status" value="1"/>
</dbReference>
<dbReference type="EMBL" id="JAPFFK010000020">
    <property type="protein sequence ID" value="KAJ6679888.1"/>
    <property type="molecule type" value="Genomic_DNA"/>
</dbReference>
<dbReference type="CDD" id="cd23767">
    <property type="entry name" value="IQCD"/>
    <property type="match status" value="1"/>
</dbReference>
<dbReference type="OrthoDB" id="776767at2759"/>
<dbReference type="GO" id="GO:0005516">
    <property type="term" value="F:calmodulin binding"/>
    <property type="evidence" value="ECO:0007669"/>
    <property type="project" value="UniProtKB-KW"/>
</dbReference>
<dbReference type="Proteomes" id="UP001151532">
    <property type="component" value="Chromosome 14"/>
</dbReference>
<keyword evidence="1" id="KW-0112">Calmodulin-binding</keyword>
<organism evidence="4 5">
    <name type="scientific">Salix purpurea</name>
    <name type="common">Purple osier willow</name>
    <dbReference type="NCBI Taxonomy" id="77065"/>
    <lineage>
        <taxon>Eukaryota</taxon>
        <taxon>Viridiplantae</taxon>
        <taxon>Streptophyta</taxon>
        <taxon>Embryophyta</taxon>
        <taxon>Tracheophyta</taxon>
        <taxon>Spermatophyta</taxon>
        <taxon>Magnoliopsida</taxon>
        <taxon>eudicotyledons</taxon>
        <taxon>Gunneridae</taxon>
        <taxon>Pentapetalae</taxon>
        <taxon>rosids</taxon>
        <taxon>fabids</taxon>
        <taxon>Malpighiales</taxon>
        <taxon>Salicaceae</taxon>
        <taxon>Saliceae</taxon>
        <taxon>Salix</taxon>
    </lineage>
</organism>
<name>A0A9Q0P1I5_SALPP</name>
<dbReference type="Pfam" id="PF00612">
    <property type="entry name" value="IQ"/>
    <property type="match status" value="1"/>
</dbReference>
<dbReference type="Gene3D" id="1.20.5.190">
    <property type="match status" value="1"/>
</dbReference>
<sequence>MADSFEGFSSSRRERREDGYLGKPTNQETVTRQILSKAGDVKTSAGGGGGAPTDHVSADAAAEQRHAIAVAVATAAAAEAAVATAQAAVEVARLTRPSYHPREHYAAIVIQTAFRGYLARRALRALKGLVKLQALVRGHNAAGNLHSATPIACLNRDIFKKLSDRKSMSRDGSSIADDWDDRPRTIEEVKATLQRRKKLHSSVRRPYLKLSLNR</sequence>
<feature type="compositionally biased region" description="Basic and acidic residues" evidence="3">
    <location>
        <begin position="11"/>
        <end position="20"/>
    </location>
</feature>
<dbReference type="InterPro" id="IPR000048">
    <property type="entry name" value="IQ_motif_EF-hand-BS"/>
</dbReference>
<feature type="compositionally biased region" description="Polar residues" evidence="3">
    <location>
        <begin position="24"/>
        <end position="34"/>
    </location>
</feature>
<reference evidence="4" key="2">
    <citation type="journal article" date="2023" name="Int. J. Mol. Sci.">
        <title>De Novo Assembly and Annotation of 11 Diverse Shrub Willow (Salix) Genomes Reveals Novel Gene Organization in Sex-Linked Regions.</title>
        <authorList>
            <person name="Hyden B."/>
            <person name="Feng K."/>
            <person name="Yates T.B."/>
            <person name="Jawdy S."/>
            <person name="Cereghino C."/>
            <person name="Smart L.B."/>
            <person name="Muchero W."/>
        </authorList>
    </citation>
    <scope>NUCLEOTIDE SEQUENCE</scope>
    <source>
        <tissue evidence="4">Shoot tip</tissue>
    </source>
</reference>
<feature type="compositionally biased region" description="Low complexity" evidence="3">
    <location>
        <begin position="1"/>
        <end position="10"/>
    </location>
</feature>
<evidence type="ECO:0000313" key="5">
    <source>
        <dbReference type="Proteomes" id="UP001151532"/>
    </source>
</evidence>
<protein>
    <submittedName>
        <fullName evidence="4">IQ-DOMAIN 5-RELATED</fullName>
    </submittedName>
</protein>
<proteinExistence type="inferred from homology"/>
<dbReference type="AlphaFoldDB" id="A0A9Q0P1I5"/>
<reference evidence="4" key="1">
    <citation type="submission" date="2022-11" db="EMBL/GenBank/DDBJ databases">
        <authorList>
            <person name="Hyden B.L."/>
            <person name="Feng K."/>
            <person name="Yates T."/>
            <person name="Jawdy S."/>
            <person name="Smart L.B."/>
            <person name="Muchero W."/>
        </authorList>
    </citation>
    <scope>NUCLEOTIDE SEQUENCE</scope>
    <source>
        <tissue evidence="4">Shoot tip</tissue>
    </source>
</reference>
<evidence type="ECO:0000256" key="2">
    <source>
        <dbReference type="ARBA" id="ARBA00024341"/>
    </source>
</evidence>
<feature type="region of interest" description="Disordered" evidence="3">
    <location>
        <begin position="1"/>
        <end position="55"/>
    </location>
</feature>
<gene>
    <name evidence="4" type="ORF">OIU79_019593</name>
</gene>
<dbReference type="PANTHER" id="PTHR32295:SF6">
    <property type="entry name" value="PROTEIN IQ-DOMAIN 18"/>
    <property type="match status" value="1"/>
</dbReference>
<comment type="caution">
    <text evidence="4">The sequence shown here is derived from an EMBL/GenBank/DDBJ whole genome shotgun (WGS) entry which is preliminary data.</text>
</comment>
<accession>A0A9Q0P1I5</accession>
<dbReference type="SMART" id="SM00015">
    <property type="entry name" value="IQ"/>
    <property type="match status" value="1"/>
</dbReference>
<dbReference type="PROSITE" id="PS50096">
    <property type="entry name" value="IQ"/>
    <property type="match status" value="1"/>
</dbReference>
<keyword evidence="5" id="KW-1185">Reference proteome</keyword>
<evidence type="ECO:0000256" key="3">
    <source>
        <dbReference type="SAM" id="MobiDB-lite"/>
    </source>
</evidence>